<protein>
    <submittedName>
        <fullName evidence="1">SPOR domain-containing protein</fullName>
    </submittedName>
</protein>
<proteinExistence type="predicted"/>
<dbReference type="AlphaFoldDB" id="A0AAU7LR90"/>
<dbReference type="EMBL" id="CP157675">
    <property type="protein sequence ID" value="XBP70085.1"/>
    <property type="molecule type" value="Genomic_DNA"/>
</dbReference>
<gene>
    <name evidence="1" type="ORF">ABLV49_19805</name>
</gene>
<dbReference type="RefSeq" id="WP_349279173.1">
    <property type="nucleotide sequence ID" value="NZ_CBCSCU010000007.1"/>
</dbReference>
<organism evidence="1">
    <name type="scientific">Polaromonas hydrogenivorans</name>
    <dbReference type="NCBI Taxonomy" id="335476"/>
    <lineage>
        <taxon>Bacteria</taxon>
        <taxon>Pseudomonadati</taxon>
        <taxon>Pseudomonadota</taxon>
        <taxon>Betaproteobacteria</taxon>
        <taxon>Burkholderiales</taxon>
        <taxon>Comamonadaceae</taxon>
        <taxon>Polaromonas</taxon>
    </lineage>
</organism>
<sequence>MLRALVLGLLLANAAYFAWGQGLLAAYGWAPARQAEPERLAQQIRPEAMQLIQPRTAPPVDKPPVHAARTAAITEEPPSDTQCLQVGVFTEQQARALRPRLQGGLPEGSWSFDSSGDSVRWIIYMGKYISKEAMNRKRLMLKQLDLAFEPPVSPVLNPGLSLGSFASKAEAEKALDQMNERGLRSARVTLERPELPSLWLKVPAADAAMRTWLDALKPQLAGKALQACA</sequence>
<name>A0AAU7LR90_9BURK</name>
<accession>A0AAU7LR90</accession>
<evidence type="ECO:0000313" key="1">
    <source>
        <dbReference type="EMBL" id="XBP70085.1"/>
    </source>
</evidence>
<reference evidence="1" key="1">
    <citation type="submission" date="2024-05" db="EMBL/GenBank/DDBJ databases">
        <authorList>
            <person name="Bunk B."/>
            <person name="Swiderski J."/>
            <person name="Sproer C."/>
            <person name="Thiel V."/>
        </authorList>
    </citation>
    <scope>NUCLEOTIDE SEQUENCE</scope>
    <source>
        <strain evidence="1">DSM 17735</strain>
    </source>
</reference>